<reference evidence="2" key="1">
    <citation type="submission" date="2022-08" db="EMBL/GenBank/DDBJ databases">
        <authorList>
            <person name="Gutierrez-Valencia J."/>
        </authorList>
    </citation>
    <scope>NUCLEOTIDE SEQUENCE</scope>
</reference>
<feature type="region of interest" description="Disordered" evidence="1">
    <location>
        <begin position="26"/>
        <end position="109"/>
    </location>
</feature>
<organism evidence="2 3">
    <name type="scientific">Linum tenue</name>
    <dbReference type="NCBI Taxonomy" id="586396"/>
    <lineage>
        <taxon>Eukaryota</taxon>
        <taxon>Viridiplantae</taxon>
        <taxon>Streptophyta</taxon>
        <taxon>Embryophyta</taxon>
        <taxon>Tracheophyta</taxon>
        <taxon>Spermatophyta</taxon>
        <taxon>Magnoliopsida</taxon>
        <taxon>eudicotyledons</taxon>
        <taxon>Gunneridae</taxon>
        <taxon>Pentapetalae</taxon>
        <taxon>rosids</taxon>
        <taxon>fabids</taxon>
        <taxon>Malpighiales</taxon>
        <taxon>Linaceae</taxon>
        <taxon>Linum</taxon>
    </lineage>
</organism>
<dbReference type="AlphaFoldDB" id="A0AAV0MFB7"/>
<name>A0AAV0MFB7_9ROSI</name>
<feature type="compositionally biased region" description="Low complexity" evidence="1">
    <location>
        <begin position="26"/>
        <end position="35"/>
    </location>
</feature>
<feature type="compositionally biased region" description="Basic residues" evidence="1">
    <location>
        <begin position="75"/>
        <end position="109"/>
    </location>
</feature>
<comment type="caution">
    <text evidence="2">The sequence shown here is derived from an EMBL/GenBank/DDBJ whole genome shotgun (WGS) entry which is preliminary data.</text>
</comment>
<keyword evidence="3" id="KW-1185">Reference proteome</keyword>
<gene>
    <name evidence="2" type="ORF">LITE_LOCUS28571</name>
</gene>
<evidence type="ECO:0000256" key="1">
    <source>
        <dbReference type="SAM" id="MobiDB-lite"/>
    </source>
</evidence>
<proteinExistence type="predicted"/>
<feature type="compositionally biased region" description="Basic and acidic residues" evidence="1">
    <location>
        <begin position="53"/>
        <end position="64"/>
    </location>
</feature>
<evidence type="ECO:0000313" key="2">
    <source>
        <dbReference type="EMBL" id="CAI0445463.1"/>
    </source>
</evidence>
<dbReference type="EMBL" id="CAMGYJ010000007">
    <property type="protein sequence ID" value="CAI0445463.1"/>
    <property type="molecule type" value="Genomic_DNA"/>
</dbReference>
<sequence length="109" mass="13175">MGRRDSSPPKQDVPLAWNVRYRRGSRLGLRQGRVQAPRQLRQAEFPQPPHQGSHVEGKFEEYKSLHSSVDANSKRFARAWRRTTGKEGRRRNPRRQLQRRRLRRRPRRW</sequence>
<dbReference type="Proteomes" id="UP001154282">
    <property type="component" value="Unassembled WGS sequence"/>
</dbReference>
<evidence type="ECO:0000313" key="3">
    <source>
        <dbReference type="Proteomes" id="UP001154282"/>
    </source>
</evidence>
<accession>A0AAV0MFB7</accession>
<protein>
    <submittedName>
        <fullName evidence="2">Uncharacterized protein</fullName>
    </submittedName>
</protein>